<evidence type="ECO:0000313" key="4">
    <source>
        <dbReference type="Proteomes" id="UP000231019"/>
    </source>
</evidence>
<proteinExistence type="predicted"/>
<dbReference type="AlphaFoldDB" id="A0A2M7G194"/>
<organism evidence="3 4">
    <name type="scientific">bacterium (Candidatus Blackallbacteria) CG17_big_fil_post_rev_8_21_14_2_50_48_46</name>
    <dbReference type="NCBI Taxonomy" id="2014261"/>
    <lineage>
        <taxon>Bacteria</taxon>
        <taxon>Candidatus Blackallbacteria</taxon>
    </lineage>
</organism>
<comment type="caution">
    <text evidence="3">The sequence shown here is derived from an EMBL/GenBank/DDBJ whole genome shotgun (WGS) entry which is preliminary data.</text>
</comment>
<name>A0A2M7G194_9BACT</name>
<keyword evidence="2" id="KW-0812">Transmembrane</keyword>
<feature type="transmembrane region" description="Helical" evidence="2">
    <location>
        <begin position="89"/>
        <end position="109"/>
    </location>
</feature>
<keyword evidence="2" id="KW-1133">Transmembrane helix</keyword>
<evidence type="ECO:0000313" key="3">
    <source>
        <dbReference type="EMBL" id="PIW15495.1"/>
    </source>
</evidence>
<dbReference type="EMBL" id="PFFQ01000052">
    <property type="protein sequence ID" value="PIW15495.1"/>
    <property type="molecule type" value="Genomic_DNA"/>
</dbReference>
<accession>A0A2M7G194</accession>
<evidence type="ECO:0000256" key="1">
    <source>
        <dbReference type="SAM" id="Coils"/>
    </source>
</evidence>
<evidence type="ECO:0000256" key="2">
    <source>
        <dbReference type="SAM" id="Phobius"/>
    </source>
</evidence>
<feature type="coiled-coil region" evidence="1">
    <location>
        <begin position="4"/>
        <end position="51"/>
    </location>
</feature>
<keyword evidence="1" id="KW-0175">Coiled coil</keyword>
<sequence length="377" mass="42527">MAVVEEKDKRLQQHLLRAEKLHERGDLVNSLKELRQALGLARDQSERTEIQDSIREIREMLEYVSDMTEHDVSLSEFAVSFFKDNARRIYGVLIASTAVVLLAVSIGPLQQILSSPAPEPEPSVSVNNGEDKIVMGDNNVQDNPDYGAHSGNMSPVLKMEETDSRVTITLPDQFLAPYPEKYIMQATVLRNEADLKAGAVAQLKVNESVSVRGVSPDKKWAQVWNQENRSGWVPVLVLGDQRKLTAQEIDKAIFKQMGQKYWEIEVRGERPPYAYFLHVNAPDGKRAVQSLQDAYSAYAGRQLVSLANQQAQIKIKTFEVEPEPARFAMGDKEITLKLNLFSINEMNLRKQAGHKTLLIRRDLNSGRYILKMPLEGT</sequence>
<dbReference type="Proteomes" id="UP000231019">
    <property type="component" value="Unassembled WGS sequence"/>
</dbReference>
<keyword evidence="2" id="KW-0472">Membrane</keyword>
<protein>
    <submittedName>
        <fullName evidence="3">Uncharacterized protein</fullName>
    </submittedName>
</protein>
<reference evidence="3 4" key="1">
    <citation type="submission" date="2017-09" db="EMBL/GenBank/DDBJ databases">
        <title>Depth-based differentiation of microbial function through sediment-hosted aquifers and enrichment of novel symbionts in the deep terrestrial subsurface.</title>
        <authorList>
            <person name="Probst A.J."/>
            <person name="Ladd B."/>
            <person name="Jarett J.K."/>
            <person name="Geller-Mcgrath D.E."/>
            <person name="Sieber C.M."/>
            <person name="Emerson J.B."/>
            <person name="Anantharaman K."/>
            <person name="Thomas B.C."/>
            <person name="Malmstrom R."/>
            <person name="Stieglmeier M."/>
            <person name="Klingl A."/>
            <person name="Woyke T."/>
            <person name="Ryan C.M."/>
            <person name="Banfield J.F."/>
        </authorList>
    </citation>
    <scope>NUCLEOTIDE SEQUENCE [LARGE SCALE GENOMIC DNA]</scope>
    <source>
        <strain evidence="3">CG17_big_fil_post_rev_8_21_14_2_50_48_46</strain>
    </source>
</reference>
<gene>
    <name evidence="3" type="ORF">COW36_16970</name>
</gene>